<proteinExistence type="predicted"/>
<dbReference type="AlphaFoldDB" id="A0A4U1HXD7"/>
<keyword evidence="2" id="KW-0067">ATP-binding</keyword>
<evidence type="ECO:0000259" key="6">
    <source>
        <dbReference type="PROSITE" id="PS50045"/>
    </source>
</evidence>
<dbReference type="Gene3D" id="3.40.50.300">
    <property type="entry name" value="P-loop containing nucleotide triphosphate hydrolases"/>
    <property type="match status" value="1"/>
</dbReference>
<evidence type="ECO:0000256" key="2">
    <source>
        <dbReference type="ARBA" id="ARBA00022840"/>
    </source>
</evidence>
<dbReference type="GO" id="GO:0006355">
    <property type="term" value="P:regulation of DNA-templated transcription"/>
    <property type="evidence" value="ECO:0007669"/>
    <property type="project" value="InterPro"/>
</dbReference>
<dbReference type="OrthoDB" id="9761705at2"/>
<dbReference type="InterPro" id="IPR025662">
    <property type="entry name" value="Sigma_54_int_dom_ATP-bd_1"/>
</dbReference>
<dbReference type="Gene3D" id="3.30.450.40">
    <property type="match status" value="1"/>
</dbReference>
<keyword evidence="8" id="KW-1185">Reference proteome</keyword>
<keyword evidence="4" id="KW-0238">DNA-binding</keyword>
<evidence type="ECO:0000256" key="3">
    <source>
        <dbReference type="ARBA" id="ARBA00023015"/>
    </source>
</evidence>
<dbReference type="Pfam" id="PF00158">
    <property type="entry name" value="Sigma54_activat"/>
    <property type="match status" value="1"/>
</dbReference>
<dbReference type="SMART" id="SM00382">
    <property type="entry name" value="AAA"/>
    <property type="match status" value="1"/>
</dbReference>
<dbReference type="InterPro" id="IPR003018">
    <property type="entry name" value="GAF"/>
</dbReference>
<gene>
    <name evidence="7" type="primary">norR</name>
    <name evidence="7" type="ORF">FAZ69_20945</name>
</gene>
<dbReference type="InterPro" id="IPR025944">
    <property type="entry name" value="Sigma_54_int_dom_CS"/>
</dbReference>
<keyword evidence="1" id="KW-0547">Nucleotide-binding</keyword>
<dbReference type="Proteomes" id="UP000305539">
    <property type="component" value="Unassembled WGS sequence"/>
</dbReference>
<evidence type="ECO:0000313" key="8">
    <source>
        <dbReference type="Proteomes" id="UP000305539"/>
    </source>
</evidence>
<dbReference type="SUPFAM" id="SSF46689">
    <property type="entry name" value="Homeodomain-like"/>
    <property type="match status" value="1"/>
</dbReference>
<dbReference type="InterPro" id="IPR029016">
    <property type="entry name" value="GAF-like_dom_sf"/>
</dbReference>
<dbReference type="CDD" id="cd00009">
    <property type="entry name" value="AAA"/>
    <property type="match status" value="1"/>
</dbReference>
<evidence type="ECO:0000256" key="5">
    <source>
        <dbReference type="ARBA" id="ARBA00023163"/>
    </source>
</evidence>
<dbReference type="SMART" id="SM00065">
    <property type="entry name" value="GAF"/>
    <property type="match status" value="1"/>
</dbReference>
<dbReference type="Pfam" id="PF01590">
    <property type="entry name" value="GAF"/>
    <property type="match status" value="1"/>
</dbReference>
<dbReference type="EMBL" id="SWJE01000011">
    <property type="protein sequence ID" value="TKC86321.1"/>
    <property type="molecule type" value="Genomic_DNA"/>
</dbReference>
<dbReference type="PANTHER" id="PTHR32071">
    <property type="entry name" value="TRANSCRIPTIONAL REGULATORY PROTEIN"/>
    <property type="match status" value="1"/>
</dbReference>
<reference evidence="7 8" key="1">
    <citation type="submission" date="2019-04" db="EMBL/GenBank/DDBJ databases">
        <title>Trinickia sp. 7GSK02, isolated from subtropical forest soil.</title>
        <authorList>
            <person name="Gao Z.-H."/>
            <person name="Qiu L.-H."/>
        </authorList>
    </citation>
    <scope>NUCLEOTIDE SEQUENCE [LARGE SCALE GENOMIC DNA]</scope>
    <source>
        <strain evidence="7 8">7GSK02</strain>
    </source>
</reference>
<evidence type="ECO:0000256" key="4">
    <source>
        <dbReference type="ARBA" id="ARBA00023125"/>
    </source>
</evidence>
<dbReference type="NCBIfam" id="NF003451">
    <property type="entry name" value="PRK05022.1"/>
    <property type="match status" value="1"/>
</dbReference>
<evidence type="ECO:0000256" key="1">
    <source>
        <dbReference type="ARBA" id="ARBA00022741"/>
    </source>
</evidence>
<dbReference type="InterPro" id="IPR002078">
    <property type="entry name" value="Sigma_54_int"/>
</dbReference>
<comment type="caution">
    <text evidence="7">The sequence shown here is derived from an EMBL/GenBank/DDBJ whole genome shotgun (WGS) entry which is preliminary data.</text>
</comment>
<dbReference type="GO" id="GO:0003677">
    <property type="term" value="F:DNA binding"/>
    <property type="evidence" value="ECO:0007669"/>
    <property type="project" value="UniProtKB-KW"/>
</dbReference>
<dbReference type="Gene3D" id="1.10.8.60">
    <property type="match status" value="1"/>
</dbReference>
<feature type="domain" description="Sigma-54 factor interaction" evidence="6">
    <location>
        <begin position="210"/>
        <end position="439"/>
    </location>
</feature>
<name>A0A4U1HXD7_9BURK</name>
<dbReference type="PROSITE" id="PS50045">
    <property type="entry name" value="SIGMA54_INTERACT_4"/>
    <property type="match status" value="1"/>
</dbReference>
<dbReference type="Pfam" id="PF25601">
    <property type="entry name" value="AAA_lid_14"/>
    <property type="match status" value="1"/>
</dbReference>
<accession>A0A4U1HXD7</accession>
<dbReference type="InterPro" id="IPR027417">
    <property type="entry name" value="P-loop_NTPase"/>
</dbReference>
<organism evidence="7 8">
    <name type="scientific">Trinickia terrae</name>
    <dbReference type="NCBI Taxonomy" id="2571161"/>
    <lineage>
        <taxon>Bacteria</taxon>
        <taxon>Pseudomonadati</taxon>
        <taxon>Pseudomonadota</taxon>
        <taxon>Betaproteobacteria</taxon>
        <taxon>Burkholderiales</taxon>
        <taxon>Burkholderiaceae</taxon>
        <taxon>Trinickia</taxon>
    </lineage>
</organism>
<dbReference type="Gene3D" id="1.10.10.60">
    <property type="entry name" value="Homeodomain-like"/>
    <property type="match status" value="1"/>
</dbReference>
<dbReference type="InterPro" id="IPR025943">
    <property type="entry name" value="Sigma_54_int_dom_ATP-bd_2"/>
</dbReference>
<dbReference type="InterPro" id="IPR003593">
    <property type="entry name" value="AAA+_ATPase"/>
</dbReference>
<dbReference type="SUPFAM" id="SSF55781">
    <property type="entry name" value="GAF domain-like"/>
    <property type="match status" value="1"/>
</dbReference>
<dbReference type="InterPro" id="IPR058031">
    <property type="entry name" value="AAA_lid_NorR"/>
</dbReference>
<dbReference type="PANTHER" id="PTHR32071:SF35">
    <property type="entry name" value="ANAEROBIC NITRIC OXIDE REDUCTASE TRANSCRIPTION REGULATOR NORR"/>
    <property type="match status" value="1"/>
</dbReference>
<dbReference type="RefSeq" id="WP_136897004.1">
    <property type="nucleotide sequence ID" value="NZ_SWJE01000011.1"/>
</dbReference>
<dbReference type="GO" id="GO:0005524">
    <property type="term" value="F:ATP binding"/>
    <property type="evidence" value="ECO:0007669"/>
    <property type="project" value="UniProtKB-KW"/>
</dbReference>
<dbReference type="SUPFAM" id="SSF52540">
    <property type="entry name" value="P-loop containing nucleoside triphosphate hydrolases"/>
    <property type="match status" value="1"/>
</dbReference>
<dbReference type="FunFam" id="3.40.50.300:FF:000006">
    <property type="entry name" value="DNA-binding transcriptional regulator NtrC"/>
    <property type="match status" value="1"/>
</dbReference>
<keyword evidence="3" id="KW-0805">Transcription regulation</keyword>
<dbReference type="InterPro" id="IPR009057">
    <property type="entry name" value="Homeodomain-like_sf"/>
</dbReference>
<evidence type="ECO:0000313" key="7">
    <source>
        <dbReference type="EMBL" id="TKC86321.1"/>
    </source>
</evidence>
<dbReference type="PROSITE" id="PS00688">
    <property type="entry name" value="SIGMA54_INTERACT_3"/>
    <property type="match status" value="1"/>
</dbReference>
<keyword evidence="5" id="KW-0804">Transcription</keyword>
<sequence>MVNPTMVKSTAYEVKLTARALLDALAPLMQDLSLDLPDTERYRRLLQSLRAIFPGDAAALLRLDGDTLVPLAIDGLASDTLGRRFRVGDHPRFAQLLASAEPTRFAADSDLPDPYDGLVQGVAGKLEVHDCLGCPLFIGGRPWGLLTLDALDPAQFDALDMPALQAFLSLAAATVSVVERIETLERTGAEERRRAEEAFRQASGQHRRDFIGSSDAYKRLLEEIEIVAASDLTVLVTGETGVGKELVANSIHALSARAGKPLISLNCAALPDTLVESELFGHVRGAFSGASSDRLGKFELAHGGTIFLDEVGELSLAVQAKLLRVMQNGQLQRLGSDKEHKVDVRVIAATNRDLAEEVRAGRFRADFYHRLSVYPVRVPPLRERGRDILLLAGFFLEENRSRLGLLSVRLSSDAQAALLQYRWPGNVRELEHLIGRSALKALAANRSRPRILTLTAADLNLSDAVSHAPDARGAAPLEGDMDERAGKDLRSAVAEFERTMVLDALARQQQNWAAAARELGLDPANLNRLAKRLGLK</sequence>
<dbReference type="PROSITE" id="PS00675">
    <property type="entry name" value="SIGMA54_INTERACT_1"/>
    <property type="match status" value="1"/>
</dbReference>
<dbReference type="PROSITE" id="PS00676">
    <property type="entry name" value="SIGMA54_INTERACT_2"/>
    <property type="match status" value="1"/>
</dbReference>
<protein>
    <submittedName>
        <fullName evidence="7">Nitric oxide reductase transcriptional regulator NorR</fullName>
    </submittedName>
</protein>